<sequence length="75" mass="8792">MADMMFFLKKNKEKEAEKQKERETKESLKTAFTPGASDEEKFFKKINEREAERKEVTRKTVKDNENVNMAKAAFG</sequence>
<dbReference type="Proteomes" id="UP000198406">
    <property type="component" value="Unassembled WGS sequence"/>
</dbReference>
<protein>
    <submittedName>
        <fullName evidence="2">Uncharacterized protein</fullName>
    </submittedName>
</protein>
<evidence type="ECO:0000313" key="4">
    <source>
        <dbReference type="Proteomes" id="UP000198406"/>
    </source>
</evidence>
<reference evidence="2" key="2">
    <citation type="submission" date="2017-06" db="EMBL/GenBank/DDBJ databases">
        <authorList>
            <person name="Kim H.J."/>
            <person name="Triplett B.A."/>
        </authorList>
    </citation>
    <scope>NUCLEOTIDE SEQUENCE</scope>
    <source>
        <strain evidence="2">JPCC DA0580</strain>
    </source>
</reference>
<evidence type="ECO:0000313" key="3">
    <source>
        <dbReference type="EMBL" id="GAX25227.1"/>
    </source>
</evidence>
<dbReference type="EMBL" id="BDSP01000111">
    <property type="protein sequence ID" value="GAX16934.1"/>
    <property type="molecule type" value="Genomic_DNA"/>
</dbReference>
<organism evidence="2 4">
    <name type="scientific">Fistulifera solaris</name>
    <name type="common">Oleaginous diatom</name>
    <dbReference type="NCBI Taxonomy" id="1519565"/>
    <lineage>
        <taxon>Eukaryota</taxon>
        <taxon>Sar</taxon>
        <taxon>Stramenopiles</taxon>
        <taxon>Ochrophyta</taxon>
        <taxon>Bacillariophyta</taxon>
        <taxon>Bacillariophyceae</taxon>
        <taxon>Bacillariophycidae</taxon>
        <taxon>Naviculales</taxon>
        <taxon>Naviculaceae</taxon>
        <taxon>Fistulifera</taxon>
    </lineage>
</organism>
<keyword evidence="4" id="KW-1185">Reference proteome</keyword>
<evidence type="ECO:0000313" key="2">
    <source>
        <dbReference type="EMBL" id="GAX16934.1"/>
    </source>
</evidence>
<feature type="compositionally biased region" description="Basic and acidic residues" evidence="1">
    <location>
        <begin position="10"/>
        <end position="28"/>
    </location>
</feature>
<reference evidence="2 4" key="1">
    <citation type="journal article" date="2015" name="Plant Cell">
        <title>Oil accumulation by the oleaginous diatom Fistulifera solaris as revealed by the genome and transcriptome.</title>
        <authorList>
            <person name="Tanaka T."/>
            <person name="Maeda Y."/>
            <person name="Veluchamy A."/>
            <person name="Tanaka M."/>
            <person name="Abida H."/>
            <person name="Marechal E."/>
            <person name="Bowler C."/>
            <person name="Muto M."/>
            <person name="Sunaga Y."/>
            <person name="Tanaka M."/>
            <person name="Yoshino T."/>
            <person name="Taniguchi T."/>
            <person name="Fukuda Y."/>
            <person name="Nemoto M."/>
            <person name="Matsumoto M."/>
            <person name="Wong P.S."/>
            <person name="Aburatani S."/>
            <person name="Fujibuchi W."/>
        </authorList>
    </citation>
    <scope>NUCLEOTIDE SEQUENCE [LARGE SCALE GENOMIC DNA]</scope>
    <source>
        <strain evidence="2 4">JPCC DA0580</strain>
    </source>
</reference>
<gene>
    <name evidence="2" type="ORF">FisN_5Hh311</name>
    <name evidence="3" type="ORF">FisN_5Lh311</name>
</gene>
<proteinExistence type="predicted"/>
<comment type="caution">
    <text evidence="2">The sequence shown here is derived from an EMBL/GenBank/DDBJ whole genome shotgun (WGS) entry which is preliminary data.</text>
</comment>
<dbReference type="OrthoDB" id="50023at2759"/>
<dbReference type="EMBL" id="BDSP01000223">
    <property type="protein sequence ID" value="GAX25227.1"/>
    <property type="molecule type" value="Genomic_DNA"/>
</dbReference>
<name>A0A1Z5JSC8_FISSO</name>
<feature type="region of interest" description="Disordered" evidence="1">
    <location>
        <begin position="1"/>
        <end position="30"/>
    </location>
</feature>
<evidence type="ECO:0000256" key="1">
    <source>
        <dbReference type="SAM" id="MobiDB-lite"/>
    </source>
</evidence>
<dbReference type="InParanoid" id="A0A1Z5JSC8"/>
<dbReference type="AlphaFoldDB" id="A0A1Z5JSC8"/>
<accession>A0A1Z5JSC8</accession>